<dbReference type="GO" id="GO:0006508">
    <property type="term" value="P:proteolysis"/>
    <property type="evidence" value="ECO:0007669"/>
    <property type="project" value="UniProtKB-KW"/>
</dbReference>
<dbReference type="Proteomes" id="UP000436088">
    <property type="component" value="Unassembled WGS sequence"/>
</dbReference>
<comment type="caution">
    <text evidence="1">The sequence shown here is derived from an EMBL/GenBank/DDBJ whole genome shotgun (WGS) entry which is preliminary data.</text>
</comment>
<dbReference type="SUPFAM" id="SSF52096">
    <property type="entry name" value="ClpP/crotonase"/>
    <property type="match status" value="1"/>
</dbReference>
<evidence type="ECO:0000313" key="1">
    <source>
        <dbReference type="EMBL" id="KAE8678296.1"/>
    </source>
</evidence>
<name>A0A6A2YFN7_HIBSY</name>
<accession>A0A6A2YFN7</accession>
<dbReference type="AlphaFoldDB" id="A0A6A2YFN7"/>
<evidence type="ECO:0000313" key="2">
    <source>
        <dbReference type="Proteomes" id="UP000436088"/>
    </source>
</evidence>
<proteinExistence type="predicted"/>
<keyword evidence="2" id="KW-1185">Reference proteome</keyword>
<keyword evidence="1" id="KW-0645">Protease</keyword>
<sequence length="298" mass="33600">MSYPRVDVLVGAIDAYLLAHLQLGIDNLIGRTSLKRTDFLVGDKLGEGSFGIVYSGVIVPKNVSPKERFPKSGKAKTTLINDDSFKQKVILKKVKFGVQRAEEFGDYEEWFNYRLSRASPKTCAEFLRSFVADQNNSQFIKGGKWLAKDHEAQLLSRFRFQNAAKLPIPLLNPKDLFLSKLASVAASSPKIILNRPVNPDTPPYLDLFDSPKLMVTPAQVERSVSYNEHRPKSPLPYLPLLFLHGKIVYIGMSLVPAVTELIVAELRYLQWMNLNQPIYLYINSTGTTRDDGETMSFE</sequence>
<dbReference type="PANTHER" id="PTHR46699">
    <property type="entry name" value="SERINE/THREONINE-PROTEIN KINASE STN8, CHLOROPLASTIC-RELATED"/>
    <property type="match status" value="1"/>
</dbReference>
<protein>
    <submittedName>
        <fullName evidence="1">ATP-dependent Clp protease proteolytic subunit-related protein 3</fullName>
    </submittedName>
</protein>
<keyword evidence="1" id="KW-0378">Hydrolase</keyword>
<gene>
    <name evidence="1" type="ORF">F3Y22_tig00111427pilonHSYRG00370</name>
</gene>
<dbReference type="GO" id="GO:0008233">
    <property type="term" value="F:peptidase activity"/>
    <property type="evidence" value="ECO:0007669"/>
    <property type="project" value="UniProtKB-KW"/>
</dbReference>
<dbReference type="Gene3D" id="3.30.200.20">
    <property type="entry name" value="Phosphorylase Kinase, domain 1"/>
    <property type="match status" value="1"/>
</dbReference>
<reference evidence="1" key="1">
    <citation type="submission" date="2019-09" db="EMBL/GenBank/DDBJ databases">
        <title>Draft genome information of white flower Hibiscus syriacus.</title>
        <authorList>
            <person name="Kim Y.-M."/>
        </authorList>
    </citation>
    <scope>NUCLEOTIDE SEQUENCE [LARGE SCALE GENOMIC DNA]</scope>
    <source>
        <strain evidence="1">YM2019G1</strain>
    </source>
</reference>
<dbReference type="PANTHER" id="PTHR46699:SF1">
    <property type="entry name" value="SERINE_THREONINE-PROTEIN KINASE STN8, CHLOROPLASTIC"/>
    <property type="match status" value="1"/>
</dbReference>
<dbReference type="InterPro" id="IPR029045">
    <property type="entry name" value="ClpP/crotonase-like_dom_sf"/>
</dbReference>
<dbReference type="EMBL" id="VEPZ02001337">
    <property type="protein sequence ID" value="KAE8678296.1"/>
    <property type="molecule type" value="Genomic_DNA"/>
</dbReference>
<dbReference type="Gene3D" id="3.90.226.10">
    <property type="entry name" value="2-enoyl-CoA Hydratase, Chain A, domain 1"/>
    <property type="match status" value="1"/>
</dbReference>
<organism evidence="1 2">
    <name type="scientific">Hibiscus syriacus</name>
    <name type="common">Rose of Sharon</name>
    <dbReference type="NCBI Taxonomy" id="106335"/>
    <lineage>
        <taxon>Eukaryota</taxon>
        <taxon>Viridiplantae</taxon>
        <taxon>Streptophyta</taxon>
        <taxon>Embryophyta</taxon>
        <taxon>Tracheophyta</taxon>
        <taxon>Spermatophyta</taxon>
        <taxon>Magnoliopsida</taxon>
        <taxon>eudicotyledons</taxon>
        <taxon>Gunneridae</taxon>
        <taxon>Pentapetalae</taxon>
        <taxon>rosids</taxon>
        <taxon>malvids</taxon>
        <taxon>Malvales</taxon>
        <taxon>Malvaceae</taxon>
        <taxon>Malvoideae</taxon>
        <taxon>Hibiscus</taxon>
    </lineage>
</organism>